<comment type="similarity">
    <text evidence="2">Belongs to the Tdpoz family.</text>
</comment>
<dbReference type="CDD" id="cd18280">
    <property type="entry name" value="BTB_POZ_BPM_plant"/>
    <property type="match status" value="1"/>
</dbReference>
<keyword evidence="5" id="KW-1185">Reference proteome</keyword>
<evidence type="ECO:0000256" key="2">
    <source>
        <dbReference type="ARBA" id="ARBA00010846"/>
    </source>
</evidence>
<name>A0A3L6SWS5_PANMI</name>
<comment type="caution">
    <text evidence="4">The sequence shown here is derived from an EMBL/GenBank/DDBJ whole genome shotgun (WGS) entry which is preliminary data.</text>
</comment>
<dbReference type="SUPFAM" id="SSF49599">
    <property type="entry name" value="TRAF domain-like"/>
    <property type="match status" value="1"/>
</dbReference>
<dbReference type="Gene3D" id="2.60.210.10">
    <property type="entry name" value="Apoptosis, Tumor Necrosis Factor Receptor Associated Protein 2, Chain A"/>
    <property type="match status" value="1"/>
</dbReference>
<proteinExistence type="inferred from homology"/>
<dbReference type="Proteomes" id="UP000275267">
    <property type="component" value="Unassembled WGS sequence"/>
</dbReference>
<evidence type="ECO:0000256" key="1">
    <source>
        <dbReference type="ARBA" id="ARBA00004906"/>
    </source>
</evidence>
<dbReference type="SUPFAM" id="SSF54695">
    <property type="entry name" value="POZ domain"/>
    <property type="match status" value="1"/>
</dbReference>
<dbReference type="PANTHER" id="PTHR26379">
    <property type="entry name" value="BTB/POZ AND MATH DOMAIN-CONTAINING PROTEIN 1"/>
    <property type="match status" value="1"/>
</dbReference>
<dbReference type="AlphaFoldDB" id="A0A3L6SWS5"/>
<dbReference type="PROSITE" id="PS50097">
    <property type="entry name" value="BTB"/>
    <property type="match status" value="1"/>
</dbReference>
<dbReference type="Gene3D" id="1.25.40.420">
    <property type="match status" value="1"/>
</dbReference>
<dbReference type="Pfam" id="PF24570">
    <property type="entry name" value="BACK_BPM_SPOP"/>
    <property type="match status" value="1"/>
</dbReference>
<dbReference type="Gene3D" id="3.30.710.10">
    <property type="entry name" value="Potassium Channel Kv1.1, Chain A"/>
    <property type="match status" value="1"/>
</dbReference>
<dbReference type="EMBL" id="PQIB02000003">
    <property type="protein sequence ID" value="RLN27724.1"/>
    <property type="molecule type" value="Genomic_DNA"/>
</dbReference>
<evidence type="ECO:0000313" key="5">
    <source>
        <dbReference type="Proteomes" id="UP000275267"/>
    </source>
</evidence>
<organism evidence="4 5">
    <name type="scientific">Panicum miliaceum</name>
    <name type="common">Proso millet</name>
    <name type="synonym">Broomcorn millet</name>
    <dbReference type="NCBI Taxonomy" id="4540"/>
    <lineage>
        <taxon>Eukaryota</taxon>
        <taxon>Viridiplantae</taxon>
        <taxon>Streptophyta</taxon>
        <taxon>Embryophyta</taxon>
        <taxon>Tracheophyta</taxon>
        <taxon>Spermatophyta</taxon>
        <taxon>Magnoliopsida</taxon>
        <taxon>Liliopsida</taxon>
        <taxon>Poales</taxon>
        <taxon>Poaceae</taxon>
        <taxon>PACMAD clade</taxon>
        <taxon>Panicoideae</taxon>
        <taxon>Panicodae</taxon>
        <taxon>Paniceae</taxon>
        <taxon>Panicinae</taxon>
        <taxon>Panicum</taxon>
        <taxon>Panicum sect. Panicum</taxon>
    </lineage>
</organism>
<dbReference type="STRING" id="4540.A0A3L6SWS5"/>
<dbReference type="InterPro" id="IPR045005">
    <property type="entry name" value="BPM1-6"/>
</dbReference>
<dbReference type="InterPro" id="IPR000210">
    <property type="entry name" value="BTB/POZ_dom"/>
</dbReference>
<dbReference type="SMART" id="SM00225">
    <property type="entry name" value="BTB"/>
    <property type="match status" value="1"/>
</dbReference>
<dbReference type="Pfam" id="PF00651">
    <property type="entry name" value="BTB"/>
    <property type="match status" value="1"/>
</dbReference>
<dbReference type="InterPro" id="IPR056423">
    <property type="entry name" value="BACK_BPM_SPOP"/>
</dbReference>
<dbReference type="InterPro" id="IPR002083">
    <property type="entry name" value="MATH/TRAF_dom"/>
</dbReference>
<dbReference type="InterPro" id="IPR011333">
    <property type="entry name" value="SKP1/BTB/POZ_sf"/>
</dbReference>
<evidence type="ECO:0000259" key="3">
    <source>
        <dbReference type="PROSITE" id="PS50097"/>
    </source>
</evidence>
<dbReference type="GO" id="GO:0016567">
    <property type="term" value="P:protein ubiquitination"/>
    <property type="evidence" value="ECO:0007669"/>
    <property type="project" value="InterPro"/>
</dbReference>
<evidence type="ECO:0000313" key="4">
    <source>
        <dbReference type="EMBL" id="RLN27724.1"/>
    </source>
</evidence>
<gene>
    <name evidence="4" type="ORF">C2845_PM05G14010</name>
</gene>
<protein>
    <recommendedName>
        <fullName evidence="3">BTB domain-containing protein</fullName>
    </recommendedName>
</protein>
<reference evidence="5" key="1">
    <citation type="journal article" date="2019" name="Nat. Commun.">
        <title>The genome of broomcorn millet.</title>
        <authorList>
            <person name="Zou C."/>
            <person name="Miki D."/>
            <person name="Li D."/>
            <person name="Tang Q."/>
            <person name="Xiao L."/>
            <person name="Rajput S."/>
            <person name="Deng P."/>
            <person name="Jia W."/>
            <person name="Huang R."/>
            <person name="Zhang M."/>
            <person name="Sun Y."/>
            <person name="Hu J."/>
            <person name="Fu X."/>
            <person name="Schnable P.S."/>
            <person name="Li F."/>
            <person name="Zhang H."/>
            <person name="Feng B."/>
            <person name="Zhu X."/>
            <person name="Liu R."/>
            <person name="Schnable J.C."/>
            <person name="Zhu J.-K."/>
            <person name="Zhang H."/>
        </authorList>
    </citation>
    <scope>NUCLEOTIDE SEQUENCE [LARGE SCALE GENOMIC DNA]</scope>
</reference>
<sequence length="329" mass="35963">MKLTWSPQSEAVRAVHRIKIDGFSTYSCSGQDSDYYVKSTWNVDGYDWEVRLYPCHHKGCSRYVALKLIFHGEAGGIDVTANLSCRLVYPSGALQPSAEKIGAATSFRRPSDSSESLPLLSRDDIYFSGFIQSDGSATVECAVQHLGELLESQVGADVTFALSGESFAGHKNVLAARSPVFMAEFFGGMREKTSGRVKIKEIEPSVFGAMLRFIYTDAVPELDKKMEPTTATLAQHLLVAADRYGLDRLKVMCERWLADGIGVGTAAAMLSPAERHGCSQLKARCVEFIAGESRKNLDAVMETQGFKDLMVNSPSLMAELLVAAHGRKN</sequence>
<dbReference type="OrthoDB" id="6359816at2759"/>
<dbReference type="CDD" id="cd00121">
    <property type="entry name" value="MATH"/>
    <property type="match status" value="1"/>
</dbReference>
<comment type="pathway">
    <text evidence="1">Protein modification; protein ubiquitination.</text>
</comment>
<dbReference type="PANTHER" id="PTHR26379:SF180">
    <property type="entry name" value="TRAF TRANSCRIPTION FACTOR"/>
    <property type="match status" value="1"/>
</dbReference>
<dbReference type="InterPro" id="IPR008974">
    <property type="entry name" value="TRAF-like"/>
</dbReference>
<accession>A0A3L6SWS5</accession>
<feature type="domain" description="BTB" evidence="3">
    <location>
        <begin position="156"/>
        <end position="223"/>
    </location>
</feature>